<dbReference type="InterPro" id="IPR003616">
    <property type="entry name" value="Post-SET_dom"/>
</dbReference>
<dbReference type="InterPro" id="IPR046341">
    <property type="entry name" value="SET_dom_sf"/>
</dbReference>
<feature type="region of interest" description="Disordered" evidence="6">
    <location>
        <begin position="133"/>
        <end position="186"/>
    </location>
</feature>
<keyword evidence="5" id="KW-0949">S-adenosyl-L-methionine</keyword>
<dbReference type="PROSITE" id="PS50868">
    <property type="entry name" value="POST_SET"/>
    <property type="match status" value="1"/>
</dbReference>
<evidence type="ECO:0000259" key="8">
    <source>
        <dbReference type="PROSITE" id="PS50868"/>
    </source>
</evidence>
<name>A0A2W5VE98_9BACT</name>
<protein>
    <recommendedName>
        <fullName evidence="11">SET domain-containing protein-lysine N-methyltransferase</fullName>
    </recommendedName>
</protein>
<feature type="domain" description="Post-SET" evidence="8">
    <location>
        <begin position="114"/>
        <end position="130"/>
    </location>
</feature>
<keyword evidence="4" id="KW-0808">Transferase</keyword>
<gene>
    <name evidence="9" type="ORF">DI536_24875</name>
</gene>
<dbReference type="Gene3D" id="2.170.270.10">
    <property type="entry name" value="SET domain"/>
    <property type="match status" value="1"/>
</dbReference>
<dbReference type="Proteomes" id="UP000249061">
    <property type="component" value="Unassembled WGS sequence"/>
</dbReference>
<proteinExistence type="predicted"/>
<dbReference type="InterPro" id="IPR050777">
    <property type="entry name" value="SET2_Histone-Lys_MeTrsfase"/>
</dbReference>
<dbReference type="SUPFAM" id="SSF82199">
    <property type="entry name" value="SET domain"/>
    <property type="match status" value="1"/>
</dbReference>
<evidence type="ECO:0000256" key="2">
    <source>
        <dbReference type="ARBA" id="ARBA00022454"/>
    </source>
</evidence>
<sequence length="186" mass="20399">MARIPGLQVIRSPVAGYGVISTRRRKKGSVICNVEGVMWRTGERTDDTHSLILEDGIFFDMVDQTRWLNHSCDPNVVIEAGITKSGNGWAQLQALRDIEPGEELFFDYALPEALKEKCYCGAKNCRGWIVQPDAPSVSTSRSRDRDKKRVLSSSAGTNAASKMSAKTRKPASSQPGTKVAKAKRSA</sequence>
<dbReference type="EMBL" id="QFQP01000025">
    <property type="protein sequence ID" value="PZR08461.1"/>
    <property type="molecule type" value="Genomic_DNA"/>
</dbReference>
<comment type="caution">
    <text evidence="9">The sequence shown here is derived from an EMBL/GenBank/DDBJ whole genome shotgun (WGS) entry which is preliminary data.</text>
</comment>
<dbReference type="AlphaFoldDB" id="A0A2W5VE98"/>
<evidence type="ECO:0000313" key="10">
    <source>
        <dbReference type="Proteomes" id="UP000249061"/>
    </source>
</evidence>
<dbReference type="SMART" id="SM00508">
    <property type="entry name" value="PostSET"/>
    <property type="match status" value="1"/>
</dbReference>
<keyword evidence="3" id="KW-0489">Methyltransferase</keyword>
<evidence type="ECO:0000259" key="7">
    <source>
        <dbReference type="PROSITE" id="PS50280"/>
    </source>
</evidence>
<dbReference type="Pfam" id="PF00856">
    <property type="entry name" value="SET"/>
    <property type="match status" value="1"/>
</dbReference>
<comment type="subcellular location">
    <subcellularLocation>
        <location evidence="1">Chromosome</location>
    </subcellularLocation>
</comment>
<reference evidence="9 10" key="1">
    <citation type="submission" date="2017-08" db="EMBL/GenBank/DDBJ databases">
        <title>Infants hospitalized years apart are colonized by the same room-sourced microbial strains.</title>
        <authorList>
            <person name="Brooks B."/>
            <person name="Olm M.R."/>
            <person name="Firek B.A."/>
            <person name="Baker R."/>
            <person name="Thomas B.C."/>
            <person name="Morowitz M.J."/>
            <person name="Banfield J.F."/>
        </authorList>
    </citation>
    <scope>NUCLEOTIDE SEQUENCE [LARGE SCALE GENOMIC DNA]</scope>
    <source>
        <strain evidence="9">S2_003_000_R2_14</strain>
    </source>
</reference>
<evidence type="ECO:0000256" key="1">
    <source>
        <dbReference type="ARBA" id="ARBA00004286"/>
    </source>
</evidence>
<dbReference type="SMART" id="SM00317">
    <property type="entry name" value="SET"/>
    <property type="match status" value="1"/>
</dbReference>
<evidence type="ECO:0000256" key="4">
    <source>
        <dbReference type="ARBA" id="ARBA00022679"/>
    </source>
</evidence>
<dbReference type="InterPro" id="IPR001214">
    <property type="entry name" value="SET_dom"/>
</dbReference>
<evidence type="ECO:0000256" key="6">
    <source>
        <dbReference type="SAM" id="MobiDB-lite"/>
    </source>
</evidence>
<dbReference type="GO" id="GO:0008168">
    <property type="term" value="F:methyltransferase activity"/>
    <property type="evidence" value="ECO:0007669"/>
    <property type="project" value="UniProtKB-KW"/>
</dbReference>
<evidence type="ECO:0000256" key="3">
    <source>
        <dbReference type="ARBA" id="ARBA00022603"/>
    </source>
</evidence>
<evidence type="ECO:0008006" key="11">
    <source>
        <dbReference type="Google" id="ProtNLM"/>
    </source>
</evidence>
<accession>A0A2W5VE98</accession>
<keyword evidence="2" id="KW-0158">Chromosome</keyword>
<dbReference type="PROSITE" id="PS50280">
    <property type="entry name" value="SET"/>
    <property type="match status" value="1"/>
</dbReference>
<dbReference type="GO" id="GO:0005694">
    <property type="term" value="C:chromosome"/>
    <property type="evidence" value="ECO:0007669"/>
    <property type="project" value="UniProtKB-SubCell"/>
</dbReference>
<organism evidence="9 10">
    <name type="scientific">Archangium gephyra</name>
    <dbReference type="NCBI Taxonomy" id="48"/>
    <lineage>
        <taxon>Bacteria</taxon>
        <taxon>Pseudomonadati</taxon>
        <taxon>Myxococcota</taxon>
        <taxon>Myxococcia</taxon>
        <taxon>Myxococcales</taxon>
        <taxon>Cystobacterineae</taxon>
        <taxon>Archangiaceae</taxon>
        <taxon>Archangium</taxon>
    </lineage>
</organism>
<dbReference type="PANTHER" id="PTHR22884">
    <property type="entry name" value="SET DOMAIN PROTEINS"/>
    <property type="match status" value="1"/>
</dbReference>
<evidence type="ECO:0000313" key="9">
    <source>
        <dbReference type="EMBL" id="PZR08461.1"/>
    </source>
</evidence>
<evidence type="ECO:0000256" key="5">
    <source>
        <dbReference type="ARBA" id="ARBA00022691"/>
    </source>
</evidence>
<feature type="domain" description="SET" evidence="7">
    <location>
        <begin position="5"/>
        <end position="109"/>
    </location>
</feature>
<dbReference type="GO" id="GO:0032259">
    <property type="term" value="P:methylation"/>
    <property type="evidence" value="ECO:0007669"/>
    <property type="project" value="UniProtKB-KW"/>
</dbReference>